<evidence type="ECO:0000256" key="1">
    <source>
        <dbReference type="ARBA" id="ARBA00004496"/>
    </source>
</evidence>
<evidence type="ECO:0000256" key="4">
    <source>
        <dbReference type="ARBA" id="ARBA00022737"/>
    </source>
</evidence>
<gene>
    <name evidence="8" type="primary">LOC101901411</name>
</gene>
<proteinExistence type="predicted"/>
<dbReference type="GeneID" id="101901411"/>
<dbReference type="Pfam" id="PF00400">
    <property type="entry name" value="WD40"/>
    <property type="match status" value="1"/>
</dbReference>
<name>A0ABM3VLD6_MUSDO</name>
<evidence type="ECO:0000256" key="2">
    <source>
        <dbReference type="ARBA" id="ARBA00022490"/>
    </source>
</evidence>
<evidence type="ECO:0000256" key="6">
    <source>
        <dbReference type="SAM" id="Coils"/>
    </source>
</evidence>
<dbReference type="Proteomes" id="UP001652621">
    <property type="component" value="Unplaced"/>
</dbReference>
<dbReference type="PROSITE" id="PS50082">
    <property type="entry name" value="WD_REPEATS_2"/>
    <property type="match status" value="1"/>
</dbReference>
<keyword evidence="2" id="KW-0963">Cytoplasm</keyword>
<dbReference type="InterPro" id="IPR001680">
    <property type="entry name" value="WD40_rpt"/>
</dbReference>
<dbReference type="SMART" id="SM00320">
    <property type="entry name" value="WD40"/>
    <property type="match status" value="5"/>
</dbReference>
<dbReference type="SUPFAM" id="SSF50978">
    <property type="entry name" value="WD40 repeat-like"/>
    <property type="match status" value="1"/>
</dbReference>
<keyword evidence="3 5" id="KW-0853">WD repeat</keyword>
<keyword evidence="7" id="KW-1185">Reference proteome</keyword>
<evidence type="ECO:0000313" key="8">
    <source>
        <dbReference type="RefSeq" id="XP_058986615.1"/>
    </source>
</evidence>
<accession>A0ABM3VLD6</accession>
<keyword evidence="6" id="KW-0175">Coiled coil</keyword>
<dbReference type="Gene3D" id="2.130.10.10">
    <property type="entry name" value="YVTN repeat-like/Quinoprotein amine dehydrogenase"/>
    <property type="match status" value="2"/>
</dbReference>
<evidence type="ECO:0000256" key="5">
    <source>
        <dbReference type="PROSITE-ProRule" id="PRU00221"/>
    </source>
</evidence>
<feature type="coiled-coil region" evidence="6">
    <location>
        <begin position="10"/>
        <end position="40"/>
    </location>
</feature>
<evidence type="ECO:0000313" key="7">
    <source>
        <dbReference type="Proteomes" id="UP001652621"/>
    </source>
</evidence>
<protein>
    <submittedName>
        <fullName evidence="8">Cytoplasmic dynein 1 intermediate chain isoform X1</fullName>
    </submittedName>
</protein>
<dbReference type="InterPro" id="IPR036322">
    <property type="entry name" value="WD40_repeat_dom_sf"/>
</dbReference>
<keyword evidence="4" id="KW-0677">Repeat</keyword>
<dbReference type="PANTHER" id="PTHR12442">
    <property type="entry name" value="DYNEIN INTERMEDIATE CHAIN"/>
    <property type="match status" value="1"/>
</dbReference>
<dbReference type="PANTHER" id="PTHR12442:SF22">
    <property type="entry name" value="CYTOPLASMIC DYNEIN 1 INTERMEDIATE CHAIN-RELATED"/>
    <property type="match status" value="1"/>
</dbReference>
<dbReference type="RefSeq" id="XP_058986615.1">
    <property type="nucleotide sequence ID" value="XM_059130632.1"/>
</dbReference>
<comment type="subcellular location">
    <subcellularLocation>
        <location evidence="1">Cytoplasm</location>
    </subcellularLocation>
</comment>
<dbReference type="InterPro" id="IPR050687">
    <property type="entry name" value="Dynein_IC"/>
</dbReference>
<dbReference type="InterPro" id="IPR015943">
    <property type="entry name" value="WD40/YVTN_repeat-like_dom_sf"/>
</dbReference>
<reference evidence="8" key="1">
    <citation type="submission" date="2025-08" db="UniProtKB">
        <authorList>
            <consortium name="RefSeq"/>
        </authorList>
    </citation>
    <scope>IDENTIFICATION</scope>
    <source>
        <strain evidence="8">Aabys</strain>
        <tissue evidence="8">Whole body</tissue>
    </source>
</reference>
<evidence type="ECO:0000256" key="3">
    <source>
        <dbReference type="ARBA" id="ARBA00022574"/>
    </source>
</evidence>
<feature type="repeat" description="WD" evidence="5">
    <location>
        <begin position="473"/>
        <end position="519"/>
    </location>
</feature>
<sequence>MSGKNFDDVIKRKLAKLEEIRQERKQLELLKSARDAEKAKEKYIEKIKSFVDFDKICEETLRLTPQIENPTVSSSKKKENENIQILKDNVETPKRDISEKLSKLTVFHTEITDIQPREILTSTKSTQTKNSNACLQRLVIKNIEDSQDDDILEGGFKSKLPPGCMSPGLPKVEFVLPAITRLESIIEERKAVRDAFVKTQDNPNQTSIFLVTELTEEEKLAFLSNTNFQNALNRIGSVVENVVANNRDITKDYTRPNTSIDDADDVSYSGVLLNVMFECELTTNRCITDMDWSPFVADRIVASYHSNVNEPLAPEGMALVWNASFGKTYPEYIMHSSSAVMSICFDNFDPNIIIGGTYSGQIVMWDTRSSKSIPIQTTKLNSGAHVQPIRSLNINSHNIYSISFDGRFCTWNMDMLSKPIDVFTLGTKQKRPIAATCMTFADIEYNDFLVGGEDGCVYKANRFDANDGIKAKYEQHDCPISGISMSHSSASEFNHLFLTSSIDSTIKLWSLHSETPLHTINNNFDYVMDISWCPTNPALFGTVNESGHIDLWNINMDSEEPIVSTIVDGQPALNRFSWMPNAKHIAVGDLDGRLYLYEADNRLTQPVHNENSALIETLDMLRQKSLIRD</sequence>
<organism evidence="7 8">
    <name type="scientific">Musca domestica</name>
    <name type="common">House fly</name>
    <dbReference type="NCBI Taxonomy" id="7370"/>
    <lineage>
        <taxon>Eukaryota</taxon>
        <taxon>Metazoa</taxon>
        <taxon>Ecdysozoa</taxon>
        <taxon>Arthropoda</taxon>
        <taxon>Hexapoda</taxon>
        <taxon>Insecta</taxon>
        <taxon>Pterygota</taxon>
        <taxon>Neoptera</taxon>
        <taxon>Endopterygota</taxon>
        <taxon>Diptera</taxon>
        <taxon>Brachycera</taxon>
        <taxon>Muscomorpha</taxon>
        <taxon>Muscoidea</taxon>
        <taxon>Muscidae</taxon>
        <taxon>Musca</taxon>
    </lineage>
</organism>